<feature type="transmembrane region" description="Helical" evidence="3">
    <location>
        <begin position="156"/>
        <end position="181"/>
    </location>
</feature>
<evidence type="ECO:0000256" key="1">
    <source>
        <dbReference type="ARBA" id="ARBA00006010"/>
    </source>
</evidence>
<evidence type="ECO:0000256" key="2">
    <source>
        <dbReference type="ARBA" id="ARBA00022729"/>
    </source>
</evidence>
<protein>
    <recommendedName>
        <fullName evidence="6">Protein GRIM REAPER-like</fullName>
    </recommendedName>
</protein>
<evidence type="ECO:0000313" key="4">
    <source>
        <dbReference type="EMBL" id="DAD32869.1"/>
    </source>
</evidence>
<sequence>MDAFPRERMATTFFKLPTILSITVILALVMILHTHIVFSQAIEDGEDYVVDNPFTNALVGKRFLARIRKGAHYDVSRNNICNGVSVNNGTRLLLCCKTHCCNVLGDHNNCGWCGHKCGFVELCCHGSCTNVTYNASNCGKCSNKCRSFSLSPYRPCFITAVAAAATPLSLLFVVPIFFFFLRPLPDLQLPSLLLDSHSKRALTPPSPLRSPYFLLPPSPFHICNSLIFFVDKISPLFLSSPGGQTTLKKGEDHTRL</sequence>
<keyword evidence="5" id="KW-1185">Reference proteome</keyword>
<keyword evidence="2" id="KW-0732">Signal</keyword>
<dbReference type="PANTHER" id="PTHR33227">
    <property type="entry name" value="STIGMA-SPECIFIC STIG1-LIKE PROTEIN 3"/>
    <property type="match status" value="1"/>
</dbReference>
<reference evidence="4 5" key="1">
    <citation type="journal article" date="2020" name="Mol. Biol. Evol.">
        <title>Distinct Expression and Methylation Patterns for Genes with Different Fates following a Single Whole-Genome Duplication in Flowering Plants.</title>
        <authorList>
            <person name="Shi T."/>
            <person name="Rahmani R.S."/>
            <person name="Gugger P.F."/>
            <person name="Wang M."/>
            <person name="Li H."/>
            <person name="Zhang Y."/>
            <person name="Li Z."/>
            <person name="Wang Q."/>
            <person name="Van de Peer Y."/>
            <person name="Marchal K."/>
            <person name="Chen J."/>
        </authorList>
    </citation>
    <scope>NUCLEOTIDE SEQUENCE [LARGE SCALE GENOMIC DNA]</scope>
    <source>
        <tissue evidence="4">Leaf</tissue>
    </source>
</reference>
<dbReference type="PANTHER" id="PTHR33227:SF6">
    <property type="entry name" value="PROTEIN GRIM REAPER"/>
    <property type="match status" value="1"/>
</dbReference>
<gene>
    <name evidence="4" type="ORF">HUJ06_011720</name>
</gene>
<comment type="similarity">
    <text evidence="1">Belongs to the STIG1 family.</text>
</comment>
<evidence type="ECO:0008006" key="6">
    <source>
        <dbReference type="Google" id="ProtNLM"/>
    </source>
</evidence>
<proteinExistence type="inferred from homology"/>
<dbReference type="InterPro" id="IPR006969">
    <property type="entry name" value="Stig-like"/>
</dbReference>
<feature type="transmembrane region" description="Helical" evidence="3">
    <location>
        <begin position="12"/>
        <end position="32"/>
    </location>
</feature>
<organism evidence="4 5">
    <name type="scientific">Nelumbo nucifera</name>
    <name type="common">Sacred lotus</name>
    <dbReference type="NCBI Taxonomy" id="4432"/>
    <lineage>
        <taxon>Eukaryota</taxon>
        <taxon>Viridiplantae</taxon>
        <taxon>Streptophyta</taxon>
        <taxon>Embryophyta</taxon>
        <taxon>Tracheophyta</taxon>
        <taxon>Spermatophyta</taxon>
        <taxon>Magnoliopsida</taxon>
        <taxon>Proteales</taxon>
        <taxon>Nelumbonaceae</taxon>
        <taxon>Nelumbo</taxon>
    </lineage>
</organism>
<dbReference type="Proteomes" id="UP000607653">
    <property type="component" value="Unassembled WGS sequence"/>
</dbReference>
<dbReference type="AlphaFoldDB" id="A0A822YNH1"/>
<evidence type="ECO:0000313" key="5">
    <source>
        <dbReference type="Proteomes" id="UP000607653"/>
    </source>
</evidence>
<keyword evidence="3" id="KW-0812">Transmembrane</keyword>
<evidence type="ECO:0000256" key="3">
    <source>
        <dbReference type="SAM" id="Phobius"/>
    </source>
</evidence>
<name>A0A822YNH1_NELNU</name>
<keyword evidence="3" id="KW-0472">Membrane</keyword>
<keyword evidence="3" id="KW-1133">Transmembrane helix</keyword>
<accession>A0A822YNH1</accession>
<dbReference type="Pfam" id="PF04885">
    <property type="entry name" value="Stig1"/>
    <property type="match status" value="1"/>
</dbReference>
<dbReference type="EMBL" id="DUZY01000003">
    <property type="protein sequence ID" value="DAD32869.1"/>
    <property type="molecule type" value="Genomic_DNA"/>
</dbReference>
<comment type="caution">
    <text evidence="4">The sequence shown here is derived from an EMBL/GenBank/DDBJ whole genome shotgun (WGS) entry which is preliminary data.</text>
</comment>